<proteinExistence type="predicted"/>
<name>A0ABW8S5T3_9CLOT</name>
<gene>
    <name evidence="1" type="ORF">ACJDTP_11145</name>
</gene>
<dbReference type="Proteomes" id="UP001623600">
    <property type="component" value="Unassembled WGS sequence"/>
</dbReference>
<dbReference type="EMBL" id="JBJIAB010000011">
    <property type="protein sequence ID" value="MFL0165625.1"/>
    <property type="molecule type" value="Genomic_DNA"/>
</dbReference>
<protein>
    <submittedName>
        <fullName evidence="1">Uncharacterized protein</fullName>
    </submittedName>
</protein>
<evidence type="ECO:0000313" key="1">
    <source>
        <dbReference type="EMBL" id="MFL0165625.1"/>
    </source>
</evidence>
<sequence length="110" mass="12559">MKKSIFIFSIFLFLSFNINTTTILAQVDQPKTFKEGFYSIRDLGLLENVSYTVQNTSEYRGFIVVFDSEQKIQQAISLDPHSQKFPLKPISNADRVVILGQGMLTFSSLR</sequence>
<organism evidence="1 2">
    <name type="scientific">Candidatus Clostridium helianthi</name>
    <dbReference type="NCBI Taxonomy" id="3381660"/>
    <lineage>
        <taxon>Bacteria</taxon>
        <taxon>Bacillati</taxon>
        <taxon>Bacillota</taxon>
        <taxon>Clostridia</taxon>
        <taxon>Eubacteriales</taxon>
        <taxon>Clostridiaceae</taxon>
        <taxon>Clostridium</taxon>
    </lineage>
</organism>
<keyword evidence="2" id="KW-1185">Reference proteome</keyword>
<dbReference type="RefSeq" id="WP_406761232.1">
    <property type="nucleotide sequence ID" value="NZ_JBJIAB010000011.1"/>
</dbReference>
<accession>A0ABW8S5T3</accession>
<comment type="caution">
    <text evidence="1">The sequence shown here is derived from an EMBL/GenBank/DDBJ whole genome shotgun (WGS) entry which is preliminary data.</text>
</comment>
<evidence type="ECO:0000313" key="2">
    <source>
        <dbReference type="Proteomes" id="UP001623600"/>
    </source>
</evidence>
<reference evidence="1 2" key="1">
    <citation type="submission" date="2024-11" db="EMBL/GenBank/DDBJ databases">
        <authorList>
            <person name="Heng Y.C."/>
            <person name="Lim A.C.H."/>
            <person name="Lee J.K.Y."/>
            <person name="Kittelmann S."/>
        </authorList>
    </citation>
    <scope>NUCLEOTIDE SEQUENCE [LARGE SCALE GENOMIC DNA]</scope>
    <source>
        <strain evidence="1 2">WILCCON 0112</strain>
    </source>
</reference>